<evidence type="ECO:0000313" key="2">
    <source>
        <dbReference type="EMBL" id="KMW20886.1"/>
    </source>
</evidence>
<dbReference type="Proteomes" id="UP000037392">
    <property type="component" value="Unassembled WGS sequence"/>
</dbReference>
<organism evidence="2 3">
    <name type="scientific">[Clostridium] citroniae WAL-19142</name>
    <dbReference type="NCBI Taxonomy" id="742734"/>
    <lineage>
        <taxon>Bacteria</taxon>
        <taxon>Bacillati</taxon>
        <taxon>Bacillota</taxon>
        <taxon>Clostridia</taxon>
        <taxon>Lachnospirales</taxon>
        <taxon>Lachnospiraceae</taxon>
        <taxon>Enterocloster</taxon>
    </lineage>
</organism>
<reference evidence="2 3" key="1">
    <citation type="submission" date="2011-04" db="EMBL/GenBank/DDBJ databases">
        <title>The Genome Sequence of Clostridium citroniae WAL-19142.</title>
        <authorList>
            <consortium name="The Broad Institute Genome Sequencing Platform"/>
            <person name="Earl A."/>
            <person name="Ward D."/>
            <person name="Feldgarden M."/>
            <person name="Gevers D."/>
            <person name="Warren Y.A."/>
            <person name="Tyrrell K.L."/>
            <person name="Citron D.M."/>
            <person name="Goldstein E.J."/>
            <person name="Daigneault M."/>
            <person name="Allen-Vercoe E."/>
            <person name="Young S.K."/>
            <person name="Zeng Q."/>
            <person name="Gargeya S."/>
            <person name="Fitzgerald M."/>
            <person name="Haas B."/>
            <person name="Abouelleil A."/>
            <person name="Alvarado L."/>
            <person name="Arachchi H.M."/>
            <person name="Berlin A."/>
            <person name="Brown A."/>
            <person name="Chapman S.B."/>
            <person name="Chen Z."/>
            <person name="Dunbar C."/>
            <person name="Freedman E."/>
            <person name="Gearin G."/>
            <person name="Gellesch M."/>
            <person name="Goldberg J."/>
            <person name="Griggs A."/>
            <person name="Gujja S."/>
            <person name="Heilman E.R."/>
            <person name="Heiman D."/>
            <person name="Howarth C."/>
            <person name="Larson L."/>
            <person name="Lui A."/>
            <person name="MacDonald P.J."/>
            <person name="Mehta T."/>
            <person name="Montmayeur A."/>
            <person name="Murphy C."/>
            <person name="Neiman D."/>
            <person name="Pearson M."/>
            <person name="Priest M."/>
            <person name="Roberts A."/>
            <person name="Saif S."/>
            <person name="Shea T."/>
            <person name="Shenoy N."/>
            <person name="Sisk P."/>
            <person name="Stolte C."/>
            <person name="Sykes S."/>
            <person name="White J."/>
            <person name="Yandava C."/>
            <person name="Wortman J."/>
            <person name="Nusbaum C."/>
            <person name="Birren B."/>
        </authorList>
    </citation>
    <scope>NUCLEOTIDE SEQUENCE [LARGE SCALE GENOMIC DNA]</scope>
    <source>
        <strain evidence="2 3">WAL-19142</strain>
    </source>
</reference>
<protein>
    <submittedName>
        <fullName evidence="2">Uncharacterized protein</fullName>
    </submittedName>
</protein>
<sequence length="299" mass="31565">MKNLPKEFFGRTARAILFIGLVVVFCTTVSSAGMFLASRFGLTQSREQVPLTALSIGRDGEVKLPQRGKMVEGNGWKLRNSRDIYTLTLDNAVIEEAEEGEARAAVCISGDLIMELREGSGNWIHSEGVGILADSGTLVIRGNGSLEISAGQTGIDAADLELAGKESVIRAEAEDGIGIRAASLAVDEGLGQLKVSGNSGAVITAKPEPASPDLRIHKDVQITPQSTGIREFKSTFIGGKSGKDGKDGRDVRDGAGEKEAEGEKIRYNVKTFSSEASVAYDEGTGCFAGAKKEITLTGK</sequence>
<feature type="region of interest" description="Disordered" evidence="1">
    <location>
        <begin position="238"/>
        <end position="260"/>
    </location>
</feature>
<proteinExistence type="predicted"/>
<dbReference type="OrthoDB" id="2059653at2"/>
<evidence type="ECO:0000256" key="1">
    <source>
        <dbReference type="SAM" id="MobiDB-lite"/>
    </source>
</evidence>
<accession>A0A0J9C944</accession>
<comment type="caution">
    <text evidence="2">The sequence shown here is derived from an EMBL/GenBank/DDBJ whole genome shotgun (WGS) entry which is preliminary data.</text>
</comment>
<dbReference type="PATRIC" id="fig|742734.4.peg.2087"/>
<dbReference type="GeneID" id="93166269"/>
<dbReference type="AlphaFoldDB" id="A0A0J9C944"/>
<feature type="compositionally biased region" description="Basic and acidic residues" evidence="1">
    <location>
        <begin position="241"/>
        <end position="260"/>
    </location>
</feature>
<dbReference type="EMBL" id="ADLK01000018">
    <property type="protein sequence ID" value="KMW20886.1"/>
    <property type="molecule type" value="Genomic_DNA"/>
</dbReference>
<gene>
    <name evidence="2" type="ORF">HMPREF9470_01945</name>
</gene>
<dbReference type="RefSeq" id="WP_007860949.1">
    <property type="nucleotide sequence ID" value="NZ_KQ235877.1"/>
</dbReference>
<evidence type="ECO:0000313" key="3">
    <source>
        <dbReference type="Proteomes" id="UP000037392"/>
    </source>
</evidence>
<name>A0A0J9C944_9FIRM</name>